<gene>
    <name evidence="6" type="ORF">J2782_003349</name>
</gene>
<organism evidence="6 7">
    <name type="scientific">Brucella pseudogrignonensis</name>
    <dbReference type="NCBI Taxonomy" id="419475"/>
    <lineage>
        <taxon>Bacteria</taxon>
        <taxon>Pseudomonadati</taxon>
        <taxon>Pseudomonadota</taxon>
        <taxon>Alphaproteobacteria</taxon>
        <taxon>Hyphomicrobiales</taxon>
        <taxon>Brucellaceae</taxon>
        <taxon>Brucella/Ochrobactrum group</taxon>
        <taxon>Brucella</taxon>
    </lineage>
</organism>
<dbReference type="PRINTS" id="PR01021">
    <property type="entry name" value="OMPADOMAIN"/>
</dbReference>
<dbReference type="PANTHER" id="PTHR30329:SF21">
    <property type="entry name" value="LIPOPROTEIN YIAD-RELATED"/>
    <property type="match status" value="1"/>
</dbReference>
<sequence length="373" mass="39573">MLAHRFFPNPLCHALLFSSTILLVVTVGEARSAQEIPPVPAIMIPDFIGVEPAQQKFQNALSKTLFAVPGIRVFPARCDDQGAFVSGLGLVLKEDAGIVANFGDQGAFIIEQGGAGVANINGAQFTVEEDGSGTINRVGEDGEQITIEADGSGSYNGQADQITLDGKGGGTWNSERMGQVVIEPDGSGVWNGPLGQVVNEGDGKGSWNGEHVIINDGDGNGTIDGQSVKMEPLPPVPKAGKFPLLTKFRLPPAVCGYLITLEDRILFNFDKADLRSDASATVDSLAAALISAAPKRLEIRGHTDAKGTDEYNLDLSERRALTVKSALKDRKVTTEMEAKGLGETQPVALNEVDGKDNPAGRQLNRRVEIFVPD</sequence>
<evidence type="ECO:0000256" key="4">
    <source>
        <dbReference type="PROSITE-ProRule" id="PRU00473"/>
    </source>
</evidence>
<dbReference type="InterPro" id="IPR006665">
    <property type="entry name" value="OmpA-like"/>
</dbReference>
<evidence type="ECO:0000313" key="6">
    <source>
        <dbReference type="EMBL" id="MDR6433603.1"/>
    </source>
</evidence>
<dbReference type="RefSeq" id="WP_310014543.1">
    <property type="nucleotide sequence ID" value="NZ_JAVDQT010000006.1"/>
</dbReference>
<proteinExistence type="predicted"/>
<dbReference type="EMBL" id="JAVDQT010000006">
    <property type="protein sequence ID" value="MDR6433603.1"/>
    <property type="molecule type" value="Genomic_DNA"/>
</dbReference>
<reference evidence="6 7" key="1">
    <citation type="submission" date="2023-07" db="EMBL/GenBank/DDBJ databases">
        <title>Sorghum-associated microbial communities from plants grown in Nebraska, USA.</title>
        <authorList>
            <person name="Schachtman D."/>
        </authorList>
    </citation>
    <scope>NUCLEOTIDE SEQUENCE [LARGE SCALE GENOMIC DNA]</scope>
    <source>
        <strain evidence="6 7">DS1730</strain>
    </source>
</reference>
<evidence type="ECO:0000256" key="3">
    <source>
        <dbReference type="ARBA" id="ARBA00023237"/>
    </source>
</evidence>
<keyword evidence="3" id="KW-0998">Cell outer membrane</keyword>
<comment type="subcellular location">
    <subcellularLocation>
        <location evidence="1">Cell outer membrane</location>
    </subcellularLocation>
</comment>
<keyword evidence="2 4" id="KW-0472">Membrane</keyword>
<evidence type="ECO:0000259" key="5">
    <source>
        <dbReference type="PROSITE" id="PS51123"/>
    </source>
</evidence>
<dbReference type="Gene3D" id="3.30.1330.60">
    <property type="entry name" value="OmpA-like domain"/>
    <property type="match status" value="1"/>
</dbReference>
<comment type="caution">
    <text evidence="6">The sequence shown here is derived from an EMBL/GenBank/DDBJ whole genome shotgun (WGS) entry which is preliminary data.</text>
</comment>
<keyword evidence="7" id="KW-1185">Reference proteome</keyword>
<dbReference type="SUPFAM" id="SSF103088">
    <property type="entry name" value="OmpA-like"/>
    <property type="match status" value="1"/>
</dbReference>
<dbReference type="InterPro" id="IPR006664">
    <property type="entry name" value="OMP_bac"/>
</dbReference>
<dbReference type="Proteomes" id="UP001184614">
    <property type="component" value="Unassembled WGS sequence"/>
</dbReference>
<dbReference type="InterPro" id="IPR036737">
    <property type="entry name" value="OmpA-like_sf"/>
</dbReference>
<accession>A0ABU1MC26</accession>
<dbReference type="InterPro" id="IPR050330">
    <property type="entry name" value="Bact_OuterMem_StrucFunc"/>
</dbReference>
<dbReference type="Pfam" id="PF00691">
    <property type="entry name" value="OmpA"/>
    <property type="match status" value="1"/>
</dbReference>
<name>A0ABU1MC26_9HYPH</name>
<dbReference type="PANTHER" id="PTHR30329">
    <property type="entry name" value="STATOR ELEMENT OF FLAGELLAR MOTOR COMPLEX"/>
    <property type="match status" value="1"/>
</dbReference>
<feature type="domain" description="OmpA-like" evidence="5">
    <location>
        <begin position="254"/>
        <end position="373"/>
    </location>
</feature>
<dbReference type="PROSITE" id="PS51123">
    <property type="entry name" value="OMPA_2"/>
    <property type="match status" value="1"/>
</dbReference>
<protein>
    <submittedName>
        <fullName evidence="6">OOP family OmpA-OmpF porin</fullName>
    </submittedName>
</protein>
<dbReference type="CDD" id="cd07185">
    <property type="entry name" value="OmpA_C-like"/>
    <property type="match status" value="1"/>
</dbReference>
<evidence type="ECO:0000256" key="2">
    <source>
        <dbReference type="ARBA" id="ARBA00023136"/>
    </source>
</evidence>
<evidence type="ECO:0000313" key="7">
    <source>
        <dbReference type="Proteomes" id="UP001184614"/>
    </source>
</evidence>
<evidence type="ECO:0000256" key="1">
    <source>
        <dbReference type="ARBA" id="ARBA00004442"/>
    </source>
</evidence>